<keyword evidence="3" id="KW-1185">Reference proteome</keyword>
<sequence length="327" mass="33578">MASASAFQTPFTWRVLLIAVVSNEISCSSSSSSSSGTCSAIRSNCRMSELTSGLSEVFRFDLRTRSSALAGDSDVEGGSFFMGGGFTSTFCSTVGGLLGSTGTVVVGGGVAGITVIVVEAGIFSGTILIGDEDSVTVTPPLSRVGTVGEGVVAVRVPGAEGEINFGGSKGPAMATFVVTSLIVTVFSCRSSILPSNLFVLLLSSSSSLYEMMPFSGGLTLAGGVAADTVGEGLLRASLAADALCPFFESAPPSGSRRNRGNITLTFLAASAGLLSPRRRPSQARNASSPETVALPQARVHVVISRRVVLRQRVNERVSPLPSLQIPR</sequence>
<name>A0A182USQ0_ANOME</name>
<dbReference type="VEuPathDB" id="VectorBase:AMEM002966"/>
<protein>
    <recommendedName>
        <fullName evidence="4">Secreted protein</fullName>
    </recommendedName>
</protein>
<keyword evidence="1" id="KW-0732">Signal</keyword>
<evidence type="ECO:0008006" key="4">
    <source>
        <dbReference type="Google" id="ProtNLM"/>
    </source>
</evidence>
<organism evidence="2 3">
    <name type="scientific">Anopheles merus</name>
    <name type="common">Mosquito</name>
    <dbReference type="NCBI Taxonomy" id="30066"/>
    <lineage>
        <taxon>Eukaryota</taxon>
        <taxon>Metazoa</taxon>
        <taxon>Ecdysozoa</taxon>
        <taxon>Arthropoda</taxon>
        <taxon>Hexapoda</taxon>
        <taxon>Insecta</taxon>
        <taxon>Pterygota</taxon>
        <taxon>Neoptera</taxon>
        <taxon>Endopterygota</taxon>
        <taxon>Diptera</taxon>
        <taxon>Nematocera</taxon>
        <taxon>Culicoidea</taxon>
        <taxon>Culicidae</taxon>
        <taxon>Anophelinae</taxon>
        <taxon>Anopheles</taxon>
    </lineage>
</organism>
<evidence type="ECO:0000256" key="1">
    <source>
        <dbReference type="SAM" id="SignalP"/>
    </source>
</evidence>
<dbReference type="AlphaFoldDB" id="A0A182USQ0"/>
<accession>A0A182USQ0</accession>
<dbReference type="Proteomes" id="UP000075903">
    <property type="component" value="Unassembled WGS sequence"/>
</dbReference>
<feature type="signal peptide" evidence="1">
    <location>
        <begin position="1"/>
        <end position="27"/>
    </location>
</feature>
<feature type="chain" id="PRO_5008138581" description="Secreted protein" evidence="1">
    <location>
        <begin position="28"/>
        <end position="327"/>
    </location>
</feature>
<dbReference type="EnsemblMetazoa" id="AMEM002966-RA">
    <property type="protein sequence ID" value="AMEM002966-PA"/>
    <property type="gene ID" value="AMEM002966"/>
</dbReference>
<evidence type="ECO:0000313" key="2">
    <source>
        <dbReference type="EnsemblMetazoa" id="AMEM002966-PA"/>
    </source>
</evidence>
<reference evidence="2" key="1">
    <citation type="submission" date="2020-05" db="UniProtKB">
        <authorList>
            <consortium name="EnsemblMetazoa"/>
        </authorList>
    </citation>
    <scope>IDENTIFICATION</scope>
    <source>
        <strain evidence="2">MAF</strain>
    </source>
</reference>
<evidence type="ECO:0000313" key="3">
    <source>
        <dbReference type="Proteomes" id="UP000075903"/>
    </source>
</evidence>
<proteinExistence type="predicted"/>